<evidence type="ECO:0000256" key="4">
    <source>
        <dbReference type="ARBA" id="ARBA00022801"/>
    </source>
</evidence>
<keyword evidence="5 7" id="KW-1133">Transmembrane helix</keyword>
<dbReference type="AlphaFoldDB" id="A0AAW1NWS4"/>
<evidence type="ECO:0000256" key="6">
    <source>
        <dbReference type="ARBA" id="ARBA00023136"/>
    </source>
</evidence>
<feature type="transmembrane region" description="Helical" evidence="7">
    <location>
        <begin position="223"/>
        <end position="243"/>
    </location>
</feature>
<keyword evidence="4" id="KW-0378">Hydrolase</keyword>
<feature type="transmembrane region" description="Helical" evidence="7">
    <location>
        <begin position="407"/>
        <end position="425"/>
    </location>
</feature>
<feature type="transmembrane region" description="Helical" evidence="7">
    <location>
        <begin position="116"/>
        <end position="134"/>
    </location>
</feature>
<comment type="caution">
    <text evidence="8">The sequence shown here is derived from an EMBL/GenBank/DDBJ whole genome shotgun (WGS) entry which is preliminary data.</text>
</comment>
<accession>A0AAW1NWS4</accession>
<feature type="transmembrane region" description="Helical" evidence="7">
    <location>
        <begin position="274"/>
        <end position="293"/>
    </location>
</feature>
<dbReference type="PANTHER" id="PTHR12174:SF73">
    <property type="entry name" value="SIGNAL PEPTIDE PEPTIDASE DOMAIN CONTAINING PROTEIN"/>
    <property type="match status" value="1"/>
</dbReference>
<dbReference type="InterPro" id="IPR006639">
    <property type="entry name" value="Preselin/SPP"/>
</dbReference>
<dbReference type="GO" id="GO:0098554">
    <property type="term" value="C:cytoplasmic side of endoplasmic reticulum membrane"/>
    <property type="evidence" value="ECO:0007669"/>
    <property type="project" value="TreeGrafter"/>
</dbReference>
<evidence type="ECO:0000313" key="9">
    <source>
        <dbReference type="Proteomes" id="UP001465755"/>
    </source>
</evidence>
<evidence type="ECO:0000256" key="5">
    <source>
        <dbReference type="ARBA" id="ARBA00022989"/>
    </source>
</evidence>
<evidence type="ECO:0000313" key="8">
    <source>
        <dbReference type="EMBL" id="KAK9800209.1"/>
    </source>
</evidence>
<evidence type="ECO:0000256" key="7">
    <source>
        <dbReference type="SAM" id="Phobius"/>
    </source>
</evidence>
<evidence type="ECO:0000256" key="3">
    <source>
        <dbReference type="ARBA" id="ARBA00022692"/>
    </source>
</evidence>
<evidence type="ECO:0000256" key="1">
    <source>
        <dbReference type="ARBA" id="ARBA00004127"/>
    </source>
</evidence>
<feature type="transmembrane region" description="Helical" evidence="7">
    <location>
        <begin position="378"/>
        <end position="400"/>
    </location>
</feature>
<proteinExistence type="inferred from homology"/>
<sequence length="452" mass="47982">MSQLVLPRIGCKLCCQTLSPRASVEYATWKATGFVTRQTPTARAPLCLPADSNLIRTLVASRRCFKSQALKRQTNSAEATATDTPWETTNQALLVLAGFVGVLVLGQVLADYKLPFVDLPYFVSLASLTIYIAAHKSRSNKTRQQISLTQATLAPVGASGALLGGYLVIKYFQQAPLQLIFNGYFWLLGSVAVAGTLQPPLNRLVAAAGAEASADVLAGHTNFTLNNLLACLIAIDILGLIGLSSFRTALVLLLGLLFYDVFWVFGSPKVIGDNVMLTVATSNILTGPVRLLFPRAVGAGEARNFPFALLGLGDIAVPGLLAGLALRFDAARREVEVPADLPEPPLLQRLQQQLKALTGPPAVPDPPALAEESDSSDIYFWACMGAYLAGLFAAFAASTITRMGQPALLYIVPFMLAAVGGVAATQGELGKVLDYKEAPAESPFSALTKSDD</sequence>
<reference evidence="8 9" key="1">
    <citation type="journal article" date="2024" name="Nat. Commun.">
        <title>Phylogenomics reveals the evolutionary origins of lichenization in chlorophyte algae.</title>
        <authorList>
            <person name="Puginier C."/>
            <person name="Libourel C."/>
            <person name="Otte J."/>
            <person name="Skaloud P."/>
            <person name="Haon M."/>
            <person name="Grisel S."/>
            <person name="Petersen M."/>
            <person name="Berrin J.G."/>
            <person name="Delaux P.M."/>
            <person name="Dal Grande F."/>
            <person name="Keller J."/>
        </authorList>
    </citation>
    <scope>NUCLEOTIDE SEQUENCE [LARGE SCALE GENOMIC DNA]</scope>
    <source>
        <strain evidence="8 9">SAG 2036</strain>
    </source>
</reference>
<dbReference type="GO" id="GO:0098553">
    <property type="term" value="C:lumenal side of endoplasmic reticulum membrane"/>
    <property type="evidence" value="ECO:0007669"/>
    <property type="project" value="TreeGrafter"/>
</dbReference>
<comment type="subcellular location">
    <subcellularLocation>
        <location evidence="1">Endomembrane system</location>
        <topology evidence="1">Multi-pass membrane protein</topology>
    </subcellularLocation>
</comment>
<feature type="transmembrane region" description="Helical" evidence="7">
    <location>
        <begin position="92"/>
        <end position="110"/>
    </location>
</feature>
<keyword evidence="6 7" id="KW-0472">Membrane</keyword>
<gene>
    <name evidence="8" type="ORF">WJX73_009552</name>
</gene>
<evidence type="ECO:0008006" key="10">
    <source>
        <dbReference type="Google" id="ProtNLM"/>
    </source>
</evidence>
<dbReference type="Pfam" id="PF04258">
    <property type="entry name" value="Peptidase_A22B"/>
    <property type="match status" value="1"/>
</dbReference>
<dbReference type="GO" id="GO:0006465">
    <property type="term" value="P:signal peptide processing"/>
    <property type="evidence" value="ECO:0007669"/>
    <property type="project" value="TreeGrafter"/>
</dbReference>
<dbReference type="Proteomes" id="UP001465755">
    <property type="component" value="Unassembled WGS sequence"/>
</dbReference>
<keyword evidence="3 7" id="KW-0812">Transmembrane</keyword>
<keyword evidence="9" id="KW-1185">Reference proteome</keyword>
<dbReference type="GO" id="GO:0033619">
    <property type="term" value="P:membrane protein proteolysis"/>
    <property type="evidence" value="ECO:0007669"/>
    <property type="project" value="TreeGrafter"/>
</dbReference>
<organism evidence="8 9">
    <name type="scientific">Symbiochloris irregularis</name>
    <dbReference type="NCBI Taxonomy" id="706552"/>
    <lineage>
        <taxon>Eukaryota</taxon>
        <taxon>Viridiplantae</taxon>
        <taxon>Chlorophyta</taxon>
        <taxon>core chlorophytes</taxon>
        <taxon>Trebouxiophyceae</taxon>
        <taxon>Trebouxiales</taxon>
        <taxon>Trebouxiaceae</taxon>
        <taxon>Symbiochloris</taxon>
    </lineage>
</organism>
<name>A0AAW1NWS4_9CHLO</name>
<dbReference type="SMART" id="SM00730">
    <property type="entry name" value="PSN"/>
    <property type="match status" value="1"/>
</dbReference>
<dbReference type="EMBL" id="JALJOQ010000085">
    <property type="protein sequence ID" value="KAK9800209.1"/>
    <property type="molecule type" value="Genomic_DNA"/>
</dbReference>
<dbReference type="InterPro" id="IPR007369">
    <property type="entry name" value="Peptidase_A22B_SPP"/>
</dbReference>
<comment type="similarity">
    <text evidence="2">Belongs to the peptidase A22B family.</text>
</comment>
<feature type="transmembrane region" description="Helical" evidence="7">
    <location>
        <begin position="305"/>
        <end position="326"/>
    </location>
</feature>
<dbReference type="GO" id="GO:0042500">
    <property type="term" value="F:aspartic endopeptidase activity, intramembrane cleaving"/>
    <property type="evidence" value="ECO:0007669"/>
    <property type="project" value="InterPro"/>
</dbReference>
<protein>
    <recommendedName>
        <fullName evidence="10">Signal peptide peptidase</fullName>
    </recommendedName>
</protein>
<feature type="transmembrane region" description="Helical" evidence="7">
    <location>
        <begin position="250"/>
        <end position="268"/>
    </location>
</feature>
<evidence type="ECO:0000256" key="2">
    <source>
        <dbReference type="ARBA" id="ARBA00006859"/>
    </source>
</evidence>
<dbReference type="PANTHER" id="PTHR12174">
    <property type="entry name" value="SIGNAL PEPTIDE PEPTIDASE"/>
    <property type="match status" value="1"/>
</dbReference>